<sequence length="266" mass="30337">MVSTYYKEDLGFYITTNSTSSKIAQIEKNPLATISIHPDKEINTAVAHVFLNISKNQRILDSAWSDDLQQLGFASKNDPLFCVILVTVNSVNFGKDTYVGKSVDQISLDKINKVEFAQPTSDLYKTNEIKELINNFSSMQNAHLITFNGAYHDDRIMILRYKEGFGLFTLTPSDTKKVQQIQMNENTALLIEDKEKNEQIVFDCSAHINTDPETKKMIWDYLLNQLHAHAKHDGRERVIIQFSIRRVFHHKTGSSTEILIPEPGQV</sequence>
<dbReference type="PANTHER" id="PTHR34818">
    <property type="entry name" value="PROTEIN BLI-3"/>
    <property type="match status" value="1"/>
</dbReference>
<dbReference type="AlphaFoldDB" id="A0A5J4VZ71"/>
<dbReference type="InterPro" id="IPR052917">
    <property type="entry name" value="Stress-Dev_Protein"/>
</dbReference>
<evidence type="ECO:0000313" key="2">
    <source>
        <dbReference type="EMBL" id="KAA6387885.1"/>
    </source>
</evidence>
<dbReference type="PANTHER" id="PTHR34818:SF1">
    <property type="entry name" value="PROTEIN BLI-3"/>
    <property type="match status" value="1"/>
</dbReference>
<feature type="domain" description="General stress protein FMN-binding split barrel" evidence="1">
    <location>
        <begin position="128"/>
        <end position="243"/>
    </location>
</feature>
<dbReference type="InterPro" id="IPR012349">
    <property type="entry name" value="Split_barrel_FMN-bd"/>
</dbReference>
<comment type="caution">
    <text evidence="2">The sequence shown here is derived from an EMBL/GenBank/DDBJ whole genome shotgun (WGS) entry which is preliminary data.</text>
</comment>
<dbReference type="SUPFAM" id="SSF50475">
    <property type="entry name" value="FMN-binding split barrel"/>
    <property type="match status" value="2"/>
</dbReference>
<name>A0A5J4VZ71_9EUKA</name>
<accession>A0A5J4VZ71</accession>
<reference evidence="2 3" key="1">
    <citation type="submission" date="2019-03" db="EMBL/GenBank/DDBJ databases">
        <title>Single cell metagenomics reveals metabolic interactions within the superorganism composed of flagellate Streblomastix strix and complex community of Bacteroidetes bacteria on its surface.</title>
        <authorList>
            <person name="Treitli S.C."/>
            <person name="Kolisko M."/>
            <person name="Husnik F."/>
            <person name="Keeling P."/>
            <person name="Hampl V."/>
        </authorList>
    </citation>
    <scope>NUCLEOTIDE SEQUENCE [LARGE SCALE GENOMIC DNA]</scope>
    <source>
        <strain evidence="2">ST1C</strain>
    </source>
</reference>
<dbReference type="EMBL" id="SNRW01004202">
    <property type="protein sequence ID" value="KAA6387885.1"/>
    <property type="molecule type" value="Genomic_DNA"/>
</dbReference>
<evidence type="ECO:0000313" key="3">
    <source>
        <dbReference type="Proteomes" id="UP000324800"/>
    </source>
</evidence>
<organism evidence="2 3">
    <name type="scientific">Streblomastix strix</name>
    <dbReference type="NCBI Taxonomy" id="222440"/>
    <lineage>
        <taxon>Eukaryota</taxon>
        <taxon>Metamonada</taxon>
        <taxon>Preaxostyla</taxon>
        <taxon>Oxymonadida</taxon>
        <taxon>Streblomastigidae</taxon>
        <taxon>Streblomastix</taxon>
    </lineage>
</organism>
<gene>
    <name evidence="2" type="ORF">EZS28_016588</name>
</gene>
<dbReference type="Pfam" id="PF16242">
    <property type="entry name" value="Pyrid_ox_like"/>
    <property type="match status" value="1"/>
</dbReference>
<dbReference type="Proteomes" id="UP000324800">
    <property type="component" value="Unassembled WGS sequence"/>
</dbReference>
<proteinExistence type="predicted"/>
<dbReference type="Gene3D" id="2.30.110.10">
    <property type="entry name" value="Electron Transport, Fmn-binding Protein, Chain A"/>
    <property type="match status" value="2"/>
</dbReference>
<dbReference type="InterPro" id="IPR038725">
    <property type="entry name" value="YdaG_split_barrel_FMN-bd"/>
</dbReference>
<protein>
    <recommendedName>
        <fullName evidence="1">General stress protein FMN-binding split barrel domain-containing protein</fullName>
    </recommendedName>
</protein>
<evidence type="ECO:0000259" key="1">
    <source>
        <dbReference type="Pfam" id="PF16242"/>
    </source>
</evidence>